<dbReference type="EC" id="5.4.99.-" evidence="5"/>
<dbReference type="NCBIfam" id="TIGR00005">
    <property type="entry name" value="rluA_subfam"/>
    <property type="match status" value="1"/>
</dbReference>
<dbReference type="CDD" id="cd02869">
    <property type="entry name" value="PseudoU_synth_RluA_like"/>
    <property type="match status" value="1"/>
</dbReference>
<evidence type="ECO:0000256" key="4">
    <source>
        <dbReference type="PROSITE-ProRule" id="PRU00182"/>
    </source>
</evidence>
<accession>A0A2H0N879</accession>
<comment type="caution">
    <text evidence="7">The sequence shown here is derived from an EMBL/GenBank/DDBJ whole genome shotgun (WGS) entry which is preliminary data.</text>
</comment>
<evidence type="ECO:0000256" key="5">
    <source>
        <dbReference type="RuleBase" id="RU362028"/>
    </source>
</evidence>
<dbReference type="InterPro" id="IPR006225">
    <property type="entry name" value="PsdUridine_synth_RluC/D"/>
</dbReference>
<dbReference type="InterPro" id="IPR050188">
    <property type="entry name" value="RluA_PseudoU_synthase"/>
</dbReference>
<dbReference type="PANTHER" id="PTHR21600">
    <property type="entry name" value="MITOCHONDRIAL RNA PSEUDOURIDINE SYNTHASE"/>
    <property type="match status" value="1"/>
</dbReference>
<comment type="catalytic activity">
    <reaction evidence="5">
        <text>a uridine in RNA = a pseudouridine in RNA</text>
        <dbReference type="Rhea" id="RHEA:48348"/>
        <dbReference type="Rhea" id="RHEA-COMP:12068"/>
        <dbReference type="Rhea" id="RHEA-COMP:12069"/>
        <dbReference type="ChEBI" id="CHEBI:65314"/>
        <dbReference type="ChEBI" id="CHEBI:65315"/>
    </reaction>
</comment>
<dbReference type="PROSITE" id="PS50889">
    <property type="entry name" value="S4"/>
    <property type="match status" value="1"/>
</dbReference>
<dbReference type="InterPro" id="IPR002942">
    <property type="entry name" value="S4_RNA-bd"/>
</dbReference>
<dbReference type="InterPro" id="IPR006224">
    <property type="entry name" value="PsdUridine_synth_RluA-like_CS"/>
</dbReference>
<dbReference type="EMBL" id="PCWN01000005">
    <property type="protein sequence ID" value="PIR04306.1"/>
    <property type="molecule type" value="Genomic_DNA"/>
</dbReference>
<proteinExistence type="inferred from homology"/>
<evidence type="ECO:0000256" key="3">
    <source>
        <dbReference type="PIRSR" id="PIRSR606225-1"/>
    </source>
</evidence>
<evidence type="ECO:0000313" key="8">
    <source>
        <dbReference type="Proteomes" id="UP000229600"/>
    </source>
</evidence>
<dbReference type="SUPFAM" id="SSF55174">
    <property type="entry name" value="Alpha-L RNA-binding motif"/>
    <property type="match status" value="1"/>
</dbReference>
<feature type="active site" evidence="3">
    <location>
        <position position="152"/>
    </location>
</feature>
<keyword evidence="2 5" id="KW-0413">Isomerase</keyword>
<comment type="similarity">
    <text evidence="1 5">Belongs to the pseudouridine synthase RluA family.</text>
</comment>
<evidence type="ECO:0000259" key="6">
    <source>
        <dbReference type="SMART" id="SM00363"/>
    </source>
</evidence>
<gene>
    <name evidence="7" type="ORF">COV59_01575</name>
</gene>
<dbReference type="InterPro" id="IPR036986">
    <property type="entry name" value="S4_RNA-bd_sf"/>
</dbReference>
<dbReference type="Pfam" id="PF00849">
    <property type="entry name" value="PseudoU_synth_2"/>
    <property type="match status" value="1"/>
</dbReference>
<evidence type="ECO:0000313" key="7">
    <source>
        <dbReference type="EMBL" id="PIR04306.1"/>
    </source>
</evidence>
<dbReference type="SMART" id="SM00363">
    <property type="entry name" value="S4"/>
    <property type="match status" value="1"/>
</dbReference>
<keyword evidence="4" id="KW-0694">RNA-binding</keyword>
<dbReference type="GO" id="GO:0000455">
    <property type="term" value="P:enzyme-directed rRNA pseudouridine synthesis"/>
    <property type="evidence" value="ECO:0007669"/>
    <property type="project" value="TreeGrafter"/>
</dbReference>
<dbReference type="InterPro" id="IPR006145">
    <property type="entry name" value="PsdUridine_synth_RsuA/RluA"/>
</dbReference>
<dbReference type="PROSITE" id="PS01129">
    <property type="entry name" value="PSI_RLU"/>
    <property type="match status" value="1"/>
</dbReference>
<dbReference type="GO" id="GO:0003723">
    <property type="term" value="F:RNA binding"/>
    <property type="evidence" value="ECO:0007669"/>
    <property type="project" value="UniProtKB-KW"/>
</dbReference>
<reference evidence="7 8" key="1">
    <citation type="submission" date="2017-09" db="EMBL/GenBank/DDBJ databases">
        <title>Depth-based differentiation of microbial function through sediment-hosted aquifers and enrichment of novel symbionts in the deep terrestrial subsurface.</title>
        <authorList>
            <person name="Probst A.J."/>
            <person name="Ladd B."/>
            <person name="Jarett J.K."/>
            <person name="Geller-Mcgrath D.E."/>
            <person name="Sieber C.M."/>
            <person name="Emerson J.B."/>
            <person name="Anantharaman K."/>
            <person name="Thomas B.C."/>
            <person name="Malmstrom R."/>
            <person name="Stieglmeier M."/>
            <person name="Klingl A."/>
            <person name="Woyke T."/>
            <person name="Ryan C.M."/>
            <person name="Banfield J.F."/>
        </authorList>
    </citation>
    <scope>NUCLEOTIDE SEQUENCE [LARGE SCALE GENOMIC DNA]</scope>
    <source>
        <strain evidence="7">CG11_big_fil_rev_8_21_14_0_20_39_34</strain>
    </source>
</reference>
<dbReference type="Gene3D" id="3.30.2350.10">
    <property type="entry name" value="Pseudouridine synthase"/>
    <property type="match status" value="1"/>
</dbReference>
<evidence type="ECO:0000256" key="1">
    <source>
        <dbReference type="ARBA" id="ARBA00010876"/>
    </source>
</evidence>
<dbReference type="GO" id="GO:0120159">
    <property type="term" value="F:rRNA pseudouridine synthase activity"/>
    <property type="evidence" value="ECO:0007669"/>
    <property type="project" value="UniProtKB-ARBA"/>
</dbReference>
<dbReference type="Proteomes" id="UP000229600">
    <property type="component" value="Unassembled WGS sequence"/>
</dbReference>
<dbReference type="CDD" id="cd00165">
    <property type="entry name" value="S4"/>
    <property type="match status" value="1"/>
</dbReference>
<dbReference type="PANTHER" id="PTHR21600:SF44">
    <property type="entry name" value="RIBOSOMAL LARGE SUBUNIT PSEUDOURIDINE SYNTHASE D"/>
    <property type="match status" value="1"/>
</dbReference>
<evidence type="ECO:0000256" key="2">
    <source>
        <dbReference type="ARBA" id="ARBA00023235"/>
    </source>
</evidence>
<feature type="domain" description="RNA-binding S4" evidence="6">
    <location>
        <begin position="17"/>
        <end position="80"/>
    </location>
</feature>
<dbReference type="Gene3D" id="3.10.290.10">
    <property type="entry name" value="RNA-binding S4 domain"/>
    <property type="match status" value="1"/>
</dbReference>
<dbReference type="AlphaFoldDB" id="A0A2H0N879"/>
<dbReference type="InterPro" id="IPR020103">
    <property type="entry name" value="PsdUridine_synth_cat_dom_sf"/>
</dbReference>
<dbReference type="Pfam" id="PF01479">
    <property type="entry name" value="S4"/>
    <property type="match status" value="1"/>
</dbReference>
<protein>
    <recommendedName>
        <fullName evidence="5">Pseudouridine synthase</fullName>
        <ecNumber evidence="5">5.4.99.-</ecNumber>
    </recommendedName>
</protein>
<dbReference type="SUPFAM" id="SSF55120">
    <property type="entry name" value="Pseudouridine synthase"/>
    <property type="match status" value="1"/>
</dbReference>
<comment type="function">
    <text evidence="5">Responsible for synthesis of pseudouridine from uracil.</text>
</comment>
<name>A0A2H0N879_9BACT</name>
<sequence length="330" mass="37826">MSSEQTKYIVEEEQHGQRLDVFLVHISSYSRGEVQKMIKHGAILLNGIIPKKSGEKLKVGDEVSIVSSYEEVALLEKNKQEKEFGKSLKDFIIPVIEDTKDYIVVNKPPGILTHPTQAGEAVSLAAWVLEHYPEVKGIGEYENRPGIVHRLDKDTSGLMVIAKNQKMFVSLKEQFKKRTVHKEYMVLVHGNIEAEHALLDFLIDRGTDGRMVARPKTNQFSVKHVSKIQPGKPAITEFWVKQRFLHFTLLSVKIHTGRTHQIRVHMYAYNHPVVGDPLYHNKRTHGAKDRSLGRLFLHSYLLNFQNLEGEPMEYSVDLPEELKEFLDTLK</sequence>
<organism evidence="7 8">
    <name type="scientific">Candidatus Magasanikbacteria bacterium CG11_big_fil_rev_8_21_14_0_20_39_34</name>
    <dbReference type="NCBI Taxonomy" id="1974653"/>
    <lineage>
        <taxon>Bacteria</taxon>
        <taxon>Candidatus Magasanikiibacteriota</taxon>
    </lineage>
</organism>